<gene>
    <name evidence="1" type="primary">Dper\GL16777</name>
    <name evidence="1" type="ORF">Dper_GL16777</name>
</gene>
<protein>
    <submittedName>
        <fullName evidence="1">GL16777</fullName>
    </submittedName>
</protein>
<evidence type="ECO:0000313" key="1">
    <source>
        <dbReference type="EMBL" id="EDW36249.1"/>
    </source>
</evidence>
<dbReference type="AlphaFoldDB" id="B4GIC9"/>
<dbReference type="OMA" id="RLQMPWW"/>
<dbReference type="Proteomes" id="UP000008744">
    <property type="component" value="Unassembled WGS sequence"/>
</dbReference>
<accession>B4GIC9</accession>
<organism evidence="2">
    <name type="scientific">Drosophila persimilis</name>
    <name type="common">Fruit fly</name>
    <dbReference type="NCBI Taxonomy" id="7234"/>
    <lineage>
        <taxon>Eukaryota</taxon>
        <taxon>Metazoa</taxon>
        <taxon>Ecdysozoa</taxon>
        <taxon>Arthropoda</taxon>
        <taxon>Hexapoda</taxon>
        <taxon>Insecta</taxon>
        <taxon>Pterygota</taxon>
        <taxon>Neoptera</taxon>
        <taxon>Endopterygota</taxon>
        <taxon>Diptera</taxon>
        <taxon>Brachycera</taxon>
        <taxon>Muscomorpha</taxon>
        <taxon>Ephydroidea</taxon>
        <taxon>Drosophilidae</taxon>
        <taxon>Drosophila</taxon>
        <taxon>Sophophora</taxon>
    </lineage>
</organism>
<proteinExistence type="predicted"/>
<name>B4GIC9_DROPE</name>
<evidence type="ECO:0000313" key="2">
    <source>
        <dbReference type="Proteomes" id="UP000008744"/>
    </source>
</evidence>
<dbReference type="HOGENOM" id="CLU_3089454_0_0_1"/>
<sequence length="52" mass="6109">MEEANITGVDCQCPHKRANSLQSFTANRLQMPWWCPLLENLFMLLLMKLLQM</sequence>
<keyword evidence="2" id="KW-1185">Reference proteome</keyword>
<reference evidence="1 2" key="1">
    <citation type="journal article" date="2007" name="Nature">
        <title>Evolution of genes and genomes on the Drosophila phylogeny.</title>
        <authorList>
            <consortium name="Drosophila 12 Genomes Consortium"/>
            <person name="Clark A.G."/>
            <person name="Eisen M.B."/>
            <person name="Smith D.R."/>
            <person name="Bergman C.M."/>
            <person name="Oliver B."/>
            <person name="Markow T.A."/>
            <person name="Kaufman T.C."/>
            <person name="Kellis M."/>
            <person name="Gelbart W."/>
            <person name="Iyer V.N."/>
            <person name="Pollard D.A."/>
            <person name="Sackton T.B."/>
            <person name="Larracuente A.M."/>
            <person name="Singh N.D."/>
            <person name="Abad J.P."/>
            <person name="Abt D.N."/>
            <person name="Adryan B."/>
            <person name="Aguade M."/>
            <person name="Akashi H."/>
            <person name="Anderson W.W."/>
            <person name="Aquadro C.F."/>
            <person name="Ardell D.H."/>
            <person name="Arguello R."/>
            <person name="Artieri C.G."/>
            <person name="Barbash D.A."/>
            <person name="Barker D."/>
            <person name="Barsanti P."/>
            <person name="Batterham P."/>
            <person name="Batzoglou S."/>
            <person name="Begun D."/>
            <person name="Bhutkar A."/>
            <person name="Blanco E."/>
            <person name="Bosak S.A."/>
            <person name="Bradley R.K."/>
            <person name="Brand A.D."/>
            <person name="Brent M.R."/>
            <person name="Brooks A.N."/>
            <person name="Brown R.H."/>
            <person name="Butlin R.K."/>
            <person name="Caggese C."/>
            <person name="Calvi B.R."/>
            <person name="Bernardo de Carvalho A."/>
            <person name="Caspi A."/>
            <person name="Castrezana S."/>
            <person name="Celniker S.E."/>
            <person name="Chang J.L."/>
            <person name="Chapple C."/>
            <person name="Chatterji S."/>
            <person name="Chinwalla A."/>
            <person name="Civetta A."/>
            <person name="Clifton S.W."/>
            <person name="Comeron J.M."/>
            <person name="Costello J.C."/>
            <person name="Coyne J.A."/>
            <person name="Daub J."/>
            <person name="David R.G."/>
            <person name="Delcher A.L."/>
            <person name="Delehaunty K."/>
            <person name="Do C.B."/>
            <person name="Ebling H."/>
            <person name="Edwards K."/>
            <person name="Eickbush T."/>
            <person name="Evans J.D."/>
            <person name="Filipski A."/>
            <person name="Findeiss S."/>
            <person name="Freyhult E."/>
            <person name="Fulton L."/>
            <person name="Fulton R."/>
            <person name="Garcia A.C."/>
            <person name="Gardiner A."/>
            <person name="Garfield D.A."/>
            <person name="Garvin B.E."/>
            <person name="Gibson G."/>
            <person name="Gilbert D."/>
            <person name="Gnerre S."/>
            <person name="Godfrey J."/>
            <person name="Good R."/>
            <person name="Gotea V."/>
            <person name="Gravely B."/>
            <person name="Greenberg A.J."/>
            <person name="Griffiths-Jones S."/>
            <person name="Gross S."/>
            <person name="Guigo R."/>
            <person name="Gustafson E.A."/>
            <person name="Haerty W."/>
            <person name="Hahn M.W."/>
            <person name="Halligan D.L."/>
            <person name="Halpern A.L."/>
            <person name="Halter G.M."/>
            <person name="Han M.V."/>
            <person name="Heger A."/>
            <person name="Hillier L."/>
            <person name="Hinrichs A.S."/>
            <person name="Holmes I."/>
            <person name="Hoskins R.A."/>
            <person name="Hubisz M.J."/>
            <person name="Hultmark D."/>
            <person name="Huntley M.A."/>
            <person name="Jaffe D.B."/>
            <person name="Jagadeeshan S."/>
            <person name="Jeck W.R."/>
            <person name="Johnson J."/>
            <person name="Jones C.D."/>
            <person name="Jordan W.C."/>
            <person name="Karpen G.H."/>
            <person name="Kataoka E."/>
            <person name="Keightley P.D."/>
            <person name="Kheradpour P."/>
            <person name="Kirkness E.F."/>
            <person name="Koerich L.B."/>
            <person name="Kristiansen K."/>
            <person name="Kudrna D."/>
            <person name="Kulathinal R.J."/>
            <person name="Kumar S."/>
            <person name="Kwok R."/>
            <person name="Lander E."/>
            <person name="Langley C.H."/>
            <person name="Lapoint R."/>
            <person name="Lazzaro B.P."/>
            <person name="Lee S.J."/>
            <person name="Levesque L."/>
            <person name="Li R."/>
            <person name="Lin C.F."/>
            <person name="Lin M.F."/>
            <person name="Lindblad-Toh K."/>
            <person name="Llopart A."/>
            <person name="Long M."/>
            <person name="Low L."/>
            <person name="Lozovsky E."/>
            <person name="Lu J."/>
            <person name="Luo M."/>
            <person name="Machado C.A."/>
            <person name="Makalowski W."/>
            <person name="Marzo M."/>
            <person name="Matsuda M."/>
            <person name="Matzkin L."/>
            <person name="McAllister B."/>
            <person name="McBride C.S."/>
            <person name="McKernan B."/>
            <person name="McKernan K."/>
            <person name="Mendez-Lago M."/>
            <person name="Minx P."/>
            <person name="Mollenhauer M.U."/>
            <person name="Montooth K."/>
            <person name="Mount S.M."/>
            <person name="Mu X."/>
            <person name="Myers E."/>
            <person name="Negre B."/>
            <person name="Newfeld S."/>
            <person name="Nielsen R."/>
            <person name="Noor M.A."/>
            <person name="O'Grady P."/>
            <person name="Pachter L."/>
            <person name="Papaceit M."/>
            <person name="Parisi M.J."/>
            <person name="Parisi M."/>
            <person name="Parts L."/>
            <person name="Pedersen J.S."/>
            <person name="Pesole G."/>
            <person name="Phillippy A.M."/>
            <person name="Ponting C.P."/>
            <person name="Pop M."/>
            <person name="Porcelli D."/>
            <person name="Powell J.R."/>
            <person name="Prohaska S."/>
            <person name="Pruitt K."/>
            <person name="Puig M."/>
            <person name="Quesneville H."/>
            <person name="Ram K.R."/>
            <person name="Rand D."/>
            <person name="Rasmussen M.D."/>
            <person name="Reed L.K."/>
            <person name="Reenan R."/>
            <person name="Reily A."/>
            <person name="Remington K.A."/>
            <person name="Rieger T.T."/>
            <person name="Ritchie M.G."/>
            <person name="Robin C."/>
            <person name="Rogers Y.H."/>
            <person name="Rohde C."/>
            <person name="Rozas J."/>
            <person name="Rubenfield M.J."/>
            <person name="Ruiz A."/>
            <person name="Russo S."/>
            <person name="Salzberg S.L."/>
            <person name="Sanchez-Gracia A."/>
            <person name="Saranga D.J."/>
            <person name="Sato H."/>
            <person name="Schaeffer S.W."/>
            <person name="Schatz M.C."/>
            <person name="Schlenke T."/>
            <person name="Schwartz R."/>
            <person name="Segarra C."/>
            <person name="Singh R.S."/>
            <person name="Sirot L."/>
            <person name="Sirota M."/>
            <person name="Sisneros N.B."/>
            <person name="Smith C.D."/>
            <person name="Smith T.F."/>
            <person name="Spieth J."/>
            <person name="Stage D.E."/>
            <person name="Stark A."/>
            <person name="Stephan W."/>
            <person name="Strausberg R.L."/>
            <person name="Strempel S."/>
            <person name="Sturgill D."/>
            <person name="Sutton G."/>
            <person name="Sutton G.G."/>
            <person name="Tao W."/>
            <person name="Teichmann S."/>
            <person name="Tobari Y.N."/>
            <person name="Tomimura Y."/>
            <person name="Tsolas J.M."/>
            <person name="Valente V.L."/>
            <person name="Venter E."/>
            <person name="Venter J.C."/>
            <person name="Vicario S."/>
            <person name="Vieira F.G."/>
            <person name="Vilella A.J."/>
            <person name="Villasante A."/>
            <person name="Walenz B."/>
            <person name="Wang J."/>
            <person name="Wasserman M."/>
            <person name="Watts T."/>
            <person name="Wilson D."/>
            <person name="Wilson R.K."/>
            <person name="Wing R.A."/>
            <person name="Wolfner M.F."/>
            <person name="Wong A."/>
            <person name="Wong G.K."/>
            <person name="Wu C.I."/>
            <person name="Wu G."/>
            <person name="Yamamoto D."/>
            <person name="Yang H.P."/>
            <person name="Yang S.P."/>
            <person name="Yorke J.A."/>
            <person name="Yoshida K."/>
            <person name="Zdobnov E."/>
            <person name="Zhang P."/>
            <person name="Zhang Y."/>
            <person name="Zimin A.V."/>
            <person name="Baldwin J."/>
            <person name="Abdouelleil A."/>
            <person name="Abdulkadir J."/>
            <person name="Abebe A."/>
            <person name="Abera B."/>
            <person name="Abreu J."/>
            <person name="Acer S.C."/>
            <person name="Aftuck L."/>
            <person name="Alexander A."/>
            <person name="An P."/>
            <person name="Anderson E."/>
            <person name="Anderson S."/>
            <person name="Arachi H."/>
            <person name="Azer M."/>
            <person name="Bachantsang P."/>
            <person name="Barry A."/>
            <person name="Bayul T."/>
            <person name="Berlin A."/>
            <person name="Bessette D."/>
            <person name="Bloom T."/>
            <person name="Blye J."/>
            <person name="Boguslavskiy L."/>
            <person name="Bonnet C."/>
            <person name="Boukhgalter B."/>
            <person name="Bourzgui I."/>
            <person name="Brown A."/>
            <person name="Cahill P."/>
            <person name="Channer S."/>
            <person name="Cheshatsang Y."/>
            <person name="Chuda L."/>
            <person name="Citroen M."/>
            <person name="Collymore A."/>
            <person name="Cooke P."/>
            <person name="Costello M."/>
            <person name="D'Aco K."/>
            <person name="Daza R."/>
            <person name="De Haan G."/>
            <person name="DeGray S."/>
            <person name="DeMaso C."/>
            <person name="Dhargay N."/>
            <person name="Dooley K."/>
            <person name="Dooley E."/>
            <person name="Doricent M."/>
            <person name="Dorje P."/>
            <person name="Dorjee K."/>
            <person name="Dupes A."/>
            <person name="Elong R."/>
            <person name="Falk J."/>
            <person name="Farina A."/>
            <person name="Faro S."/>
            <person name="Ferguson D."/>
            <person name="Fisher S."/>
            <person name="Foley C.D."/>
            <person name="Franke A."/>
            <person name="Friedrich D."/>
            <person name="Gadbois L."/>
            <person name="Gearin G."/>
            <person name="Gearin C.R."/>
            <person name="Giannoukos G."/>
            <person name="Goode T."/>
            <person name="Graham J."/>
            <person name="Grandbois E."/>
            <person name="Grewal S."/>
            <person name="Gyaltsen K."/>
            <person name="Hafez N."/>
            <person name="Hagos B."/>
            <person name="Hall J."/>
            <person name="Henson C."/>
            <person name="Hollinger A."/>
            <person name="Honan T."/>
            <person name="Huard M.D."/>
            <person name="Hughes L."/>
            <person name="Hurhula B."/>
            <person name="Husby M.E."/>
            <person name="Kamat A."/>
            <person name="Kanga B."/>
            <person name="Kashin S."/>
            <person name="Khazanovich D."/>
            <person name="Kisner P."/>
            <person name="Lance K."/>
            <person name="Lara M."/>
            <person name="Lee W."/>
            <person name="Lennon N."/>
            <person name="Letendre F."/>
            <person name="LeVine R."/>
            <person name="Lipovsky A."/>
            <person name="Liu X."/>
            <person name="Liu J."/>
            <person name="Liu S."/>
            <person name="Lokyitsang T."/>
            <person name="Lokyitsang Y."/>
            <person name="Lubonja R."/>
            <person name="Lui A."/>
            <person name="MacDonald P."/>
            <person name="Magnisalis V."/>
            <person name="Maru K."/>
            <person name="Matthews C."/>
            <person name="McCusker W."/>
            <person name="McDonough S."/>
            <person name="Mehta T."/>
            <person name="Meldrim J."/>
            <person name="Meneus L."/>
            <person name="Mihai O."/>
            <person name="Mihalev A."/>
            <person name="Mihova T."/>
            <person name="Mittelman R."/>
            <person name="Mlenga V."/>
            <person name="Montmayeur A."/>
            <person name="Mulrain L."/>
            <person name="Navidi A."/>
            <person name="Naylor J."/>
            <person name="Negash T."/>
            <person name="Nguyen T."/>
            <person name="Nguyen N."/>
            <person name="Nicol R."/>
            <person name="Norbu C."/>
            <person name="Norbu N."/>
            <person name="Novod N."/>
            <person name="O'Neill B."/>
            <person name="Osman S."/>
            <person name="Markiewicz E."/>
            <person name="Oyono O.L."/>
            <person name="Patti C."/>
            <person name="Phunkhang P."/>
            <person name="Pierre F."/>
            <person name="Priest M."/>
            <person name="Raghuraman S."/>
            <person name="Rege F."/>
            <person name="Reyes R."/>
            <person name="Rise C."/>
            <person name="Rogov P."/>
            <person name="Ross K."/>
            <person name="Ryan E."/>
            <person name="Settipalli S."/>
            <person name="Shea T."/>
            <person name="Sherpa N."/>
            <person name="Shi L."/>
            <person name="Shih D."/>
            <person name="Sparrow T."/>
            <person name="Spaulding J."/>
            <person name="Stalker J."/>
            <person name="Stange-Thomann N."/>
            <person name="Stavropoulos S."/>
            <person name="Stone C."/>
            <person name="Strader C."/>
            <person name="Tesfaye S."/>
            <person name="Thomson T."/>
            <person name="Thoulutsang Y."/>
            <person name="Thoulutsang D."/>
            <person name="Topham K."/>
            <person name="Topping I."/>
            <person name="Tsamla T."/>
            <person name="Vassiliev H."/>
            <person name="Vo A."/>
            <person name="Wangchuk T."/>
            <person name="Wangdi T."/>
            <person name="Weiand M."/>
            <person name="Wilkinson J."/>
            <person name="Wilson A."/>
            <person name="Yadav S."/>
            <person name="Young G."/>
            <person name="Yu Q."/>
            <person name="Zembek L."/>
            <person name="Zhong D."/>
            <person name="Zimmer A."/>
            <person name="Zwirko Z."/>
            <person name="Jaffe D.B."/>
            <person name="Alvarez P."/>
            <person name="Brockman W."/>
            <person name="Butler J."/>
            <person name="Chin C."/>
            <person name="Gnerre S."/>
            <person name="Grabherr M."/>
            <person name="Kleber M."/>
            <person name="Mauceli E."/>
            <person name="MacCallum I."/>
        </authorList>
    </citation>
    <scope>NUCLEOTIDE SEQUENCE [LARGE SCALE GENOMIC DNA]</scope>
    <source>
        <strain evidence="2">MSH-3 / Tucson 14011-0111.49</strain>
    </source>
</reference>
<dbReference type="EMBL" id="CH479183">
    <property type="protein sequence ID" value="EDW36249.1"/>
    <property type="molecule type" value="Genomic_DNA"/>
</dbReference>